<evidence type="ECO:0000259" key="5">
    <source>
        <dbReference type="Pfam" id="PF00108"/>
    </source>
</evidence>
<dbReference type="RefSeq" id="WP_083187869.1">
    <property type="nucleotide sequence ID" value="NZ_MVIL01000333.1"/>
</dbReference>
<organism evidence="7 8">
    <name type="scientific">Mycobacterium timonense</name>
    <dbReference type="NCBI Taxonomy" id="701043"/>
    <lineage>
        <taxon>Bacteria</taxon>
        <taxon>Bacillati</taxon>
        <taxon>Actinomycetota</taxon>
        <taxon>Actinomycetes</taxon>
        <taxon>Mycobacteriales</taxon>
        <taxon>Mycobacteriaceae</taxon>
        <taxon>Mycobacterium</taxon>
        <taxon>Mycobacterium avium complex (MAC)</taxon>
    </lineage>
</organism>
<reference evidence="7 8" key="1">
    <citation type="submission" date="2017-02" db="EMBL/GenBank/DDBJ databases">
        <title>The new phylogeny of genus Mycobacterium.</title>
        <authorList>
            <person name="Tortoli E."/>
            <person name="Trovato A."/>
            <person name="Cirillo D.M."/>
        </authorList>
    </citation>
    <scope>NUCLEOTIDE SEQUENCE [LARGE SCALE GENOMIC DNA]</scope>
    <source>
        <strain evidence="7 8">CCUG 56329</strain>
    </source>
</reference>
<evidence type="ECO:0000256" key="3">
    <source>
        <dbReference type="ARBA" id="ARBA00023315"/>
    </source>
</evidence>
<evidence type="ECO:0000256" key="2">
    <source>
        <dbReference type="ARBA" id="ARBA00022679"/>
    </source>
</evidence>
<keyword evidence="8" id="KW-1185">Reference proteome</keyword>
<dbReference type="PIRSF" id="PIRSF000429">
    <property type="entry name" value="Ac-CoA_Ac_transf"/>
    <property type="match status" value="1"/>
</dbReference>
<name>A0ABX3TDV0_9MYCO</name>
<evidence type="ECO:0000256" key="4">
    <source>
        <dbReference type="RuleBase" id="RU003557"/>
    </source>
</evidence>
<comment type="caution">
    <text evidence="7">The sequence shown here is derived from an EMBL/GenBank/DDBJ whole genome shotgun (WGS) entry which is preliminary data.</text>
</comment>
<dbReference type="Gene3D" id="3.40.47.10">
    <property type="match status" value="2"/>
</dbReference>
<dbReference type="Pfam" id="PF02803">
    <property type="entry name" value="Thiolase_C"/>
    <property type="match status" value="1"/>
</dbReference>
<dbReference type="InterPro" id="IPR020613">
    <property type="entry name" value="Thiolase_CS"/>
</dbReference>
<evidence type="ECO:0000313" key="8">
    <source>
        <dbReference type="Proteomes" id="UP000192847"/>
    </source>
</evidence>
<evidence type="ECO:0000313" key="7">
    <source>
        <dbReference type="EMBL" id="ORB76988.1"/>
    </source>
</evidence>
<evidence type="ECO:0000259" key="6">
    <source>
        <dbReference type="Pfam" id="PF02803"/>
    </source>
</evidence>
<dbReference type="InterPro" id="IPR020616">
    <property type="entry name" value="Thiolase_N"/>
</dbReference>
<dbReference type="CDD" id="cd00751">
    <property type="entry name" value="thiolase"/>
    <property type="match status" value="1"/>
</dbReference>
<gene>
    <name evidence="7" type="ORF">BST46_27040</name>
</gene>
<accession>A0ABX3TDV0</accession>
<keyword evidence="2 4" id="KW-0808">Transferase</keyword>
<dbReference type="SUPFAM" id="SSF53901">
    <property type="entry name" value="Thiolase-like"/>
    <property type="match status" value="2"/>
</dbReference>
<keyword evidence="3 4" id="KW-0012">Acyltransferase</keyword>
<feature type="domain" description="Thiolase C-terminal" evidence="6">
    <location>
        <begin position="260"/>
        <end position="380"/>
    </location>
</feature>
<dbReference type="NCBIfam" id="TIGR01930">
    <property type="entry name" value="AcCoA-C-Actrans"/>
    <property type="match status" value="1"/>
</dbReference>
<sequence length="382" mass="39721">MRDAVIVEAVRSPLGKRGGALAAVHPADLGAQTLTALVDRVGFDPMIVDDVIWGCVGQVGEQAGDIGRTTALSAGWPQTVPGVSVDRACGSSQQAISFAAAVVASGQADVVVAGGVENMSRIPMGLSFTIGGNPYGGQRFSTRFHGIDPDQGQGAEMMAQRWNLSRAQLDEYSLRSHERAALAQDSGAFDAQIVPIRTPDGSFDRDAGIRRGGNLESLGALKTVFREDGVITAANASQISDGAAALLITTSEFANSQGWRPIARVHTAVVVGDDPIIMLAGPIAATKKALARSGLKLADFGAFEINEAFAPVPLVWMSELQADDKVLNPLGGAIALGHPVGGSGARLATTLVHHMRDNGIRYGLQSMCEGGGQANATIYELL</sequence>
<dbReference type="InterPro" id="IPR002155">
    <property type="entry name" value="Thiolase"/>
</dbReference>
<dbReference type="PANTHER" id="PTHR43365:SF1">
    <property type="entry name" value="ACETYL-COA C-ACYLTRANSFERASE"/>
    <property type="match status" value="1"/>
</dbReference>
<evidence type="ECO:0000256" key="1">
    <source>
        <dbReference type="ARBA" id="ARBA00010982"/>
    </source>
</evidence>
<proteinExistence type="inferred from homology"/>
<feature type="domain" description="Thiolase N-terminal" evidence="5">
    <location>
        <begin position="5"/>
        <end position="251"/>
    </location>
</feature>
<protein>
    <submittedName>
        <fullName evidence="7">Acetyl-CoA acetyltransferase</fullName>
    </submittedName>
</protein>
<dbReference type="InterPro" id="IPR016039">
    <property type="entry name" value="Thiolase-like"/>
</dbReference>
<dbReference type="EMBL" id="MVIL01000333">
    <property type="protein sequence ID" value="ORB76988.1"/>
    <property type="molecule type" value="Genomic_DNA"/>
</dbReference>
<dbReference type="Pfam" id="PF00108">
    <property type="entry name" value="Thiolase_N"/>
    <property type="match status" value="1"/>
</dbReference>
<dbReference type="PROSITE" id="PS00737">
    <property type="entry name" value="THIOLASE_2"/>
    <property type="match status" value="1"/>
</dbReference>
<dbReference type="InterPro" id="IPR020617">
    <property type="entry name" value="Thiolase_C"/>
</dbReference>
<comment type="similarity">
    <text evidence="1 4">Belongs to the thiolase-like superfamily. Thiolase family.</text>
</comment>
<dbReference type="PANTHER" id="PTHR43365">
    <property type="entry name" value="BLR7806 PROTEIN"/>
    <property type="match status" value="1"/>
</dbReference>
<dbReference type="Proteomes" id="UP000192847">
    <property type="component" value="Unassembled WGS sequence"/>
</dbReference>